<proteinExistence type="inferred from homology"/>
<keyword evidence="3 5" id="KW-0732">Signal</keyword>
<dbReference type="SUPFAM" id="SSF53850">
    <property type="entry name" value="Periplasmic binding protein-like II"/>
    <property type="match status" value="1"/>
</dbReference>
<dbReference type="OrthoDB" id="6192933at2"/>
<evidence type="ECO:0000259" key="6">
    <source>
        <dbReference type="SMART" id="SM00062"/>
    </source>
</evidence>
<name>A3K4F5_SAGS3</name>
<evidence type="ECO:0000256" key="4">
    <source>
        <dbReference type="RuleBase" id="RU003744"/>
    </source>
</evidence>
<dbReference type="PANTHER" id="PTHR35936:SF37">
    <property type="entry name" value="AMINO ACID ABC TRANSPORTER SUBSTRATE-BINDING PROTEIN"/>
    <property type="match status" value="1"/>
</dbReference>
<dbReference type="AlphaFoldDB" id="A3K4F5"/>
<feature type="chain" id="PRO_5002654347" evidence="5">
    <location>
        <begin position="26"/>
        <end position="262"/>
    </location>
</feature>
<evidence type="ECO:0000256" key="1">
    <source>
        <dbReference type="ARBA" id="ARBA00004196"/>
    </source>
</evidence>
<protein>
    <submittedName>
        <fullName evidence="7">Probable amino acid ABC transporter, substrate-binding protein</fullName>
    </submittedName>
</protein>
<evidence type="ECO:0000256" key="3">
    <source>
        <dbReference type="ARBA" id="ARBA00022729"/>
    </source>
</evidence>
<accession>A3K4F5</accession>
<sequence>MTPLSLIRSTLLACAASLAAFAVQAGTLDEIRERGTIRVGVPSDSPPFGMKAPDGGLVGYDVEMAQLIADDLGVALEITNAVGSNRVPLLTSGRVDIVISSFGKNEERDKVIDFSDQYAPFYNGVFGPADIEVNGPEDLKGYSVGVTTGTIEDLELSAKTGDDVTITRFESGASGFSAYFAGAVDFFATGNVTAAALMENPNLPREIVPKFLINSSPCYIGVREGDTQMLDYLNGFIAEVKADGRLNEISVRWMKTDLPEGF</sequence>
<dbReference type="RefSeq" id="WP_005859536.1">
    <property type="nucleotide sequence ID" value="NZ_AAYA01000007.1"/>
</dbReference>
<dbReference type="Proteomes" id="UP000005713">
    <property type="component" value="Unassembled WGS sequence"/>
</dbReference>
<dbReference type="PROSITE" id="PS01039">
    <property type="entry name" value="SBP_BACTERIAL_3"/>
    <property type="match status" value="1"/>
</dbReference>
<dbReference type="PANTHER" id="PTHR35936">
    <property type="entry name" value="MEMBRANE-BOUND LYTIC MUREIN TRANSGLYCOSYLASE F"/>
    <property type="match status" value="1"/>
</dbReference>
<evidence type="ECO:0000313" key="7">
    <source>
        <dbReference type="EMBL" id="EBA07854.1"/>
    </source>
</evidence>
<evidence type="ECO:0000313" key="8">
    <source>
        <dbReference type="Proteomes" id="UP000005713"/>
    </source>
</evidence>
<dbReference type="Pfam" id="PF00497">
    <property type="entry name" value="SBP_bac_3"/>
    <property type="match status" value="1"/>
</dbReference>
<evidence type="ECO:0000256" key="5">
    <source>
        <dbReference type="SAM" id="SignalP"/>
    </source>
</evidence>
<feature type="domain" description="Solute-binding protein family 3/N-terminal" evidence="6">
    <location>
        <begin position="36"/>
        <end position="257"/>
    </location>
</feature>
<organism evidence="7 8">
    <name type="scientific">Sagittula stellata (strain ATCC 700073 / DSM 11524 / E-37)</name>
    <dbReference type="NCBI Taxonomy" id="388399"/>
    <lineage>
        <taxon>Bacteria</taxon>
        <taxon>Pseudomonadati</taxon>
        <taxon>Pseudomonadota</taxon>
        <taxon>Alphaproteobacteria</taxon>
        <taxon>Rhodobacterales</taxon>
        <taxon>Roseobacteraceae</taxon>
        <taxon>Sagittula</taxon>
    </lineage>
</organism>
<dbReference type="EMBL" id="AAYA01000007">
    <property type="protein sequence ID" value="EBA07854.1"/>
    <property type="molecule type" value="Genomic_DNA"/>
</dbReference>
<evidence type="ECO:0000256" key="2">
    <source>
        <dbReference type="ARBA" id="ARBA00010333"/>
    </source>
</evidence>
<keyword evidence="8" id="KW-1185">Reference proteome</keyword>
<dbReference type="GO" id="GO:0030313">
    <property type="term" value="C:cell envelope"/>
    <property type="evidence" value="ECO:0007669"/>
    <property type="project" value="UniProtKB-SubCell"/>
</dbReference>
<comment type="caution">
    <text evidence="7">The sequence shown here is derived from an EMBL/GenBank/DDBJ whole genome shotgun (WGS) entry which is preliminary data.</text>
</comment>
<feature type="signal peptide" evidence="5">
    <location>
        <begin position="1"/>
        <end position="25"/>
    </location>
</feature>
<comment type="subcellular location">
    <subcellularLocation>
        <location evidence="1">Cell envelope</location>
    </subcellularLocation>
</comment>
<dbReference type="Gene3D" id="3.40.190.10">
    <property type="entry name" value="Periplasmic binding protein-like II"/>
    <property type="match status" value="2"/>
</dbReference>
<dbReference type="eggNOG" id="COG0834">
    <property type="taxonomic scope" value="Bacteria"/>
</dbReference>
<dbReference type="SMART" id="SM00062">
    <property type="entry name" value="PBPb"/>
    <property type="match status" value="1"/>
</dbReference>
<dbReference type="InterPro" id="IPR018313">
    <property type="entry name" value="SBP_3_CS"/>
</dbReference>
<dbReference type="InterPro" id="IPR001638">
    <property type="entry name" value="Solute-binding_3/MltF_N"/>
</dbReference>
<comment type="similarity">
    <text evidence="2 4">Belongs to the bacterial solute-binding protein 3 family.</text>
</comment>
<reference evidence="7 8" key="1">
    <citation type="submission" date="2006-06" db="EMBL/GenBank/DDBJ databases">
        <authorList>
            <person name="Moran M.A."/>
            <person name="Ferriera S."/>
            <person name="Johnson J."/>
            <person name="Kravitz S."/>
            <person name="Beeson K."/>
            <person name="Sutton G."/>
            <person name="Rogers Y.-H."/>
            <person name="Friedman R."/>
            <person name="Frazier M."/>
            <person name="Venter J.C."/>
        </authorList>
    </citation>
    <scope>NUCLEOTIDE SEQUENCE [LARGE SCALE GENOMIC DNA]</scope>
    <source>
        <strain evidence="7 8">E-37</strain>
    </source>
</reference>
<gene>
    <name evidence="7" type="ORF">SSE37_01335</name>
</gene>